<evidence type="ECO:0000256" key="9">
    <source>
        <dbReference type="SAM" id="Phobius"/>
    </source>
</evidence>
<evidence type="ECO:0000256" key="7">
    <source>
        <dbReference type="ARBA" id="ARBA00023170"/>
    </source>
</evidence>
<dbReference type="GO" id="GO:0016907">
    <property type="term" value="F:G protein-coupled acetylcholine receptor activity"/>
    <property type="evidence" value="ECO:0007669"/>
    <property type="project" value="TreeGrafter"/>
</dbReference>
<feature type="transmembrane region" description="Helical" evidence="9">
    <location>
        <begin position="21"/>
        <end position="47"/>
    </location>
</feature>
<keyword evidence="4 9" id="KW-1133">Transmembrane helix</keyword>
<dbReference type="PROSITE" id="PS50262">
    <property type="entry name" value="G_PROTEIN_RECEP_F1_2"/>
    <property type="match status" value="1"/>
</dbReference>
<name>A0A915JI17_ROMCU</name>
<dbReference type="PRINTS" id="PR00237">
    <property type="entry name" value="GPCRRHODOPSN"/>
</dbReference>
<dbReference type="GO" id="GO:0045202">
    <property type="term" value="C:synapse"/>
    <property type="evidence" value="ECO:0007669"/>
    <property type="project" value="TreeGrafter"/>
</dbReference>
<evidence type="ECO:0000313" key="12">
    <source>
        <dbReference type="WBParaSite" id="nRc.2.0.1.t25741-RA"/>
    </source>
</evidence>
<dbReference type="PANTHER" id="PTHR24247">
    <property type="entry name" value="5-HYDROXYTRYPTAMINE RECEPTOR"/>
    <property type="match status" value="1"/>
</dbReference>
<feature type="domain" description="G-protein coupled receptors family 1 profile" evidence="10">
    <location>
        <begin position="1"/>
        <end position="75"/>
    </location>
</feature>
<evidence type="ECO:0000259" key="10">
    <source>
        <dbReference type="PROSITE" id="PS50262"/>
    </source>
</evidence>
<dbReference type="InterPro" id="IPR000276">
    <property type="entry name" value="GPCR_Rhodpsn"/>
</dbReference>
<dbReference type="Gene3D" id="1.20.1070.10">
    <property type="entry name" value="Rhodopsin 7-helix transmembrane proteins"/>
    <property type="match status" value="1"/>
</dbReference>
<comment type="subcellular location">
    <subcellularLocation>
        <location evidence="1">Cell membrane</location>
        <topology evidence="1">Multi-pass membrane protein</topology>
    </subcellularLocation>
</comment>
<dbReference type="Proteomes" id="UP000887565">
    <property type="component" value="Unplaced"/>
</dbReference>
<evidence type="ECO:0000256" key="6">
    <source>
        <dbReference type="ARBA" id="ARBA00023136"/>
    </source>
</evidence>
<dbReference type="PANTHER" id="PTHR24247:SF265">
    <property type="entry name" value="MUSCARINIC ACETYLCHOLINE RECEPTOR DM1"/>
    <property type="match status" value="1"/>
</dbReference>
<keyword evidence="5" id="KW-0297">G-protein coupled receptor</keyword>
<evidence type="ECO:0000256" key="1">
    <source>
        <dbReference type="ARBA" id="ARBA00004651"/>
    </source>
</evidence>
<evidence type="ECO:0000256" key="3">
    <source>
        <dbReference type="ARBA" id="ARBA00022692"/>
    </source>
</evidence>
<keyword evidence="2" id="KW-1003">Cell membrane</keyword>
<dbReference type="SUPFAM" id="SSF81321">
    <property type="entry name" value="Family A G protein-coupled receptor-like"/>
    <property type="match status" value="1"/>
</dbReference>
<keyword evidence="8" id="KW-0807">Transducer</keyword>
<evidence type="ECO:0000256" key="8">
    <source>
        <dbReference type="ARBA" id="ARBA00023224"/>
    </source>
</evidence>
<dbReference type="AlphaFoldDB" id="A0A915JI17"/>
<dbReference type="GO" id="GO:0007187">
    <property type="term" value="P:G protein-coupled receptor signaling pathway, coupled to cyclic nucleotide second messenger"/>
    <property type="evidence" value="ECO:0007669"/>
    <property type="project" value="TreeGrafter"/>
</dbReference>
<evidence type="ECO:0000256" key="2">
    <source>
        <dbReference type="ARBA" id="ARBA00022475"/>
    </source>
</evidence>
<evidence type="ECO:0000256" key="5">
    <source>
        <dbReference type="ARBA" id="ARBA00023040"/>
    </source>
</evidence>
<dbReference type="GO" id="GO:0005886">
    <property type="term" value="C:plasma membrane"/>
    <property type="evidence" value="ECO:0007669"/>
    <property type="project" value="UniProtKB-SubCell"/>
</dbReference>
<keyword evidence="6 9" id="KW-0472">Membrane</keyword>
<reference evidence="12" key="1">
    <citation type="submission" date="2022-11" db="UniProtKB">
        <authorList>
            <consortium name="WormBaseParasite"/>
        </authorList>
    </citation>
    <scope>IDENTIFICATION</scope>
</reference>
<evidence type="ECO:0000256" key="4">
    <source>
        <dbReference type="ARBA" id="ARBA00022989"/>
    </source>
</evidence>
<keyword evidence="7" id="KW-0675">Receptor</keyword>
<dbReference type="GO" id="GO:0004993">
    <property type="term" value="F:G protein-coupled serotonin receptor activity"/>
    <property type="evidence" value="ECO:0007669"/>
    <property type="project" value="TreeGrafter"/>
</dbReference>
<keyword evidence="11" id="KW-1185">Reference proteome</keyword>
<dbReference type="GO" id="GO:0030425">
    <property type="term" value="C:dendrite"/>
    <property type="evidence" value="ECO:0007669"/>
    <property type="project" value="TreeGrafter"/>
</dbReference>
<feature type="transmembrane region" description="Helical" evidence="9">
    <location>
        <begin position="59"/>
        <end position="78"/>
    </location>
</feature>
<protein>
    <submittedName>
        <fullName evidence="12">G-protein coupled receptors family 1 profile domain-containing protein</fullName>
    </submittedName>
</protein>
<evidence type="ECO:0000313" key="11">
    <source>
        <dbReference type="Proteomes" id="UP000887565"/>
    </source>
</evidence>
<dbReference type="GO" id="GO:0007197">
    <property type="term" value="P:adenylate cyclase-inhibiting G protein-coupled acetylcholine receptor signaling pathway"/>
    <property type="evidence" value="ECO:0007669"/>
    <property type="project" value="TreeGrafter"/>
</dbReference>
<proteinExistence type="predicted"/>
<organism evidence="11 12">
    <name type="scientific">Romanomermis culicivorax</name>
    <name type="common">Nematode worm</name>
    <dbReference type="NCBI Taxonomy" id="13658"/>
    <lineage>
        <taxon>Eukaryota</taxon>
        <taxon>Metazoa</taxon>
        <taxon>Ecdysozoa</taxon>
        <taxon>Nematoda</taxon>
        <taxon>Enoplea</taxon>
        <taxon>Dorylaimia</taxon>
        <taxon>Mermithida</taxon>
        <taxon>Mermithoidea</taxon>
        <taxon>Mermithidae</taxon>
        <taxon>Romanomermis</taxon>
    </lineage>
</organism>
<dbReference type="InterPro" id="IPR017452">
    <property type="entry name" value="GPCR_Rhodpsn_7TM"/>
</dbReference>
<accession>A0A915JI17</accession>
<sequence length="128" mass="14935">MNRRRSRKKLKVERHQENKAAKTLSAILLAFIVTWAPYNIIVCWEAFRPNSVSGLWFTLSYYLCYINSTVNPICYALCNMSFRRAFYRILTGKWRGVPNSVSGIWLPSSYYLCYINSTAHPICYAMSQ</sequence>
<dbReference type="Pfam" id="PF00001">
    <property type="entry name" value="7tm_1"/>
    <property type="match status" value="1"/>
</dbReference>
<dbReference type="WBParaSite" id="nRc.2.0.1.t25741-RA">
    <property type="protein sequence ID" value="nRc.2.0.1.t25741-RA"/>
    <property type="gene ID" value="nRc.2.0.1.g25741"/>
</dbReference>
<keyword evidence="3 9" id="KW-0812">Transmembrane</keyword>